<name>A0A1X7RCM6_ZYMT9</name>
<dbReference type="EMBL" id="LT853692">
    <property type="protein sequence ID" value="SMQ45178.1"/>
    <property type="molecule type" value="Genomic_DNA"/>
</dbReference>
<dbReference type="SUPFAM" id="SSF53300">
    <property type="entry name" value="vWA-like"/>
    <property type="match status" value="1"/>
</dbReference>
<dbReference type="InterPro" id="IPR013694">
    <property type="entry name" value="VIT"/>
</dbReference>
<evidence type="ECO:0000313" key="5">
    <source>
        <dbReference type="Proteomes" id="UP000215127"/>
    </source>
</evidence>
<feature type="region of interest" description="Disordered" evidence="1">
    <location>
        <begin position="696"/>
        <end position="724"/>
    </location>
</feature>
<accession>A0A1X7RCM6</accession>
<sequence>MFGGMRRTSDICGCYFIYQHQRNYLPQVEIQSHTIINPVSFTTHLTQTFSNPQEDKLNQVRYTFPLYDGVAFCGYTIKYGDKTLKGIVKQKDDAKKTYQAAVDRGETAGLLQALPAGVFGVTLGNVPARTEIIVDITYCGELKHDAAVDGLRFNLPTSIAPRYGSYPGTVLTSNARNTGGIKITIDVDMGKSAIRRVQSPSHPIAVSLGELSTAAQRTKAPFNASQSSATLTQGTAELGEDFILQIIVDDLNKPQAVLEVHPTLPNHRAVMATLVPQFSLPSGNPEIVFIADQSGSMSGAKNESLVAALKVFLKSLPFGVRFNICAFGNSYKFLWPESEAYKEENLNTAVNFVESLRADYGGTQMLEPVKEAFLRKRADLPMEVMLLTDGEIWEEKTLFEFLNEQIQEKKVDARVFALGIGNDVSHTLVEGVARAGRGFAQFVTQTEETDRKVMRMLKGALYAHTQDYSLEVNYEEEDTILEEDDFELVDKPSDGLVIRTTGSDDRESSATTLAPAAPISFFDTTTNIDDNPAPVPRYSHLPRIPTPKVLQAPTFIPPLFPANRSTVYLLLGPESRQRPVKSLTLKATSAAGPLQLDIPVHKLAAGKETELDSGIHILAARKAIQDLEEGRGWLQSATVSASVLDTAETAGSTKITMPVKDRYPSRFDEMVEREDVRLGVTYGVAAKHTSFVAVQADGEREQDTNDQVRSEAQPAGSGGRRGFGGVSCMRSGGGNLFSASIGLSPLGGAHAPGGSQGALFSSSPGSGRGGSGGSMFGVSPSNAAAAAAPGAGSMFSAAHQASMMRQPSQAGLVGQPSFSTAGGLFGASSRRKKRVAAPAGNSFLADEEVPPVDPEKPLSLLHKLISLQTFSGAWAWSDELLALLKLSAPEEKILAQFGDVKDLAATALVVAFLQAHLADDKEVWEMVVEKAKAWLGGKVGSEKVDETVAVAGLFA</sequence>
<keyword evidence="5" id="KW-1185">Reference proteome</keyword>
<feature type="domain" description="VWFA" evidence="2">
    <location>
        <begin position="286"/>
        <end position="461"/>
    </location>
</feature>
<evidence type="ECO:0000313" key="4">
    <source>
        <dbReference type="EMBL" id="SMQ45178.1"/>
    </source>
</evidence>
<proteinExistence type="predicted"/>
<feature type="region of interest" description="Disordered" evidence="1">
    <location>
        <begin position="753"/>
        <end position="774"/>
    </location>
</feature>
<dbReference type="SMART" id="SM00609">
    <property type="entry name" value="VIT"/>
    <property type="match status" value="1"/>
</dbReference>
<dbReference type="InterPro" id="IPR036465">
    <property type="entry name" value="vWFA_dom_sf"/>
</dbReference>
<dbReference type="Gene3D" id="3.40.50.410">
    <property type="entry name" value="von Willebrand factor, type A domain"/>
    <property type="match status" value="1"/>
</dbReference>
<evidence type="ECO:0000256" key="1">
    <source>
        <dbReference type="SAM" id="MobiDB-lite"/>
    </source>
</evidence>
<dbReference type="Pfam" id="PF08487">
    <property type="entry name" value="VIT"/>
    <property type="match status" value="1"/>
</dbReference>
<feature type="compositionally biased region" description="Basic and acidic residues" evidence="1">
    <location>
        <begin position="697"/>
        <end position="709"/>
    </location>
</feature>
<reference evidence="4 5" key="1">
    <citation type="submission" date="2016-06" db="EMBL/GenBank/DDBJ databases">
        <authorList>
            <person name="Kjaerup R.B."/>
            <person name="Dalgaard T.S."/>
            <person name="Juul-Madsen H.R."/>
        </authorList>
    </citation>
    <scope>NUCLEOTIDE SEQUENCE [LARGE SCALE GENOMIC DNA]</scope>
</reference>
<dbReference type="InterPro" id="IPR002035">
    <property type="entry name" value="VWF_A"/>
</dbReference>
<dbReference type="Pfam" id="PF13768">
    <property type="entry name" value="VWA_3"/>
    <property type="match status" value="1"/>
</dbReference>
<feature type="domain" description="VIT" evidence="3">
    <location>
        <begin position="11"/>
        <end position="140"/>
    </location>
</feature>
<dbReference type="PANTHER" id="PTHR45737">
    <property type="entry name" value="VON WILLEBRAND FACTOR A DOMAIN-CONTAINING PROTEIN 5A"/>
    <property type="match status" value="1"/>
</dbReference>
<dbReference type="AlphaFoldDB" id="A0A1X7RCM6"/>
<evidence type="ECO:0008006" key="6">
    <source>
        <dbReference type="Google" id="ProtNLM"/>
    </source>
</evidence>
<dbReference type="PROSITE" id="PS51468">
    <property type="entry name" value="VIT"/>
    <property type="match status" value="1"/>
</dbReference>
<organism evidence="4 5">
    <name type="scientific">Zymoseptoria tritici (strain ST99CH_3D7)</name>
    <dbReference type="NCBI Taxonomy" id="1276538"/>
    <lineage>
        <taxon>Eukaryota</taxon>
        <taxon>Fungi</taxon>
        <taxon>Dikarya</taxon>
        <taxon>Ascomycota</taxon>
        <taxon>Pezizomycotina</taxon>
        <taxon>Dothideomycetes</taxon>
        <taxon>Dothideomycetidae</taxon>
        <taxon>Mycosphaerellales</taxon>
        <taxon>Mycosphaerellaceae</taxon>
        <taxon>Zymoseptoria</taxon>
    </lineage>
</organism>
<dbReference type="Proteomes" id="UP000215127">
    <property type="component" value="Chromosome 1"/>
</dbReference>
<dbReference type="PROSITE" id="PS50234">
    <property type="entry name" value="VWFA"/>
    <property type="match status" value="1"/>
</dbReference>
<gene>
    <name evidence="4" type="ORF">ZT3D7_G322</name>
</gene>
<dbReference type="PANTHER" id="PTHR45737:SF6">
    <property type="entry name" value="VON WILLEBRAND FACTOR A DOMAIN-CONTAINING PROTEIN 5A"/>
    <property type="match status" value="1"/>
</dbReference>
<protein>
    <recommendedName>
        <fullName evidence="6">VIT domain-containing protein</fullName>
    </recommendedName>
</protein>
<dbReference type="STRING" id="1276538.A0A1X7RCM6"/>
<evidence type="ECO:0000259" key="3">
    <source>
        <dbReference type="PROSITE" id="PS51468"/>
    </source>
</evidence>
<evidence type="ECO:0000259" key="2">
    <source>
        <dbReference type="PROSITE" id="PS50234"/>
    </source>
</evidence>
<dbReference type="SMART" id="SM00327">
    <property type="entry name" value="VWA"/>
    <property type="match status" value="1"/>
</dbReference>